<comment type="caution">
    <text evidence="3">The sequence shown here is derived from an EMBL/GenBank/DDBJ whole genome shotgun (WGS) entry which is preliminary data.</text>
</comment>
<dbReference type="Gene3D" id="3.10.620.30">
    <property type="match status" value="1"/>
</dbReference>
<accession>A0A7X1NY70</accession>
<dbReference type="InterPro" id="IPR002931">
    <property type="entry name" value="Transglutaminase-like"/>
</dbReference>
<evidence type="ECO:0000313" key="3">
    <source>
        <dbReference type="EMBL" id="MPY67940.1"/>
    </source>
</evidence>
<evidence type="ECO:0000256" key="1">
    <source>
        <dbReference type="SAM" id="Phobius"/>
    </source>
</evidence>
<dbReference type="RefSeq" id="WP_152872254.1">
    <property type="nucleotide sequence ID" value="NZ_WBSL01000012.1"/>
</dbReference>
<organism evidence="3 4">
    <name type="scientific">Deinococcus terrestris</name>
    <dbReference type="NCBI Taxonomy" id="2651870"/>
    <lineage>
        <taxon>Bacteria</taxon>
        <taxon>Thermotogati</taxon>
        <taxon>Deinococcota</taxon>
        <taxon>Deinococci</taxon>
        <taxon>Deinococcales</taxon>
        <taxon>Deinococcaceae</taxon>
        <taxon>Deinococcus</taxon>
    </lineage>
</organism>
<dbReference type="AlphaFoldDB" id="A0A7X1NY70"/>
<dbReference type="Pfam" id="PF01841">
    <property type="entry name" value="Transglut_core"/>
    <property type="match status" value="1"/>
</dbReference>
<name>A0A7X1NY70_9DEIO</name>
<dbReference type="SUPFAM" id="SSF54001">
    <property type="entry name" value="Cysteine proteinases"/>
    <property type="match status" value="1"/>
</dbReference>
<keyword evidence="1" id="KW-0812">Transmembrane</keyword>
<dbReference type="PANTHER" id="PTHR33490:SF3">
    <property type="entry name" value="CONSERVED INTEGRAL MEMBRANE PROTEIN"/>
    <property type="match status" value="1"/>
</dbReference>
<dbReference type="Proteomes" id="UP000484842">
    <property type="component" value="Unassembled WGS sequence"/>
</dbReference>
<protein>
    <submittedName>
        <fullName evidence="3">Transglutaminase domain-containing protein</fullName>
    </submittedName>
</protein>
<feature type="transmembrane region" description="Helical" evidence="1">
    <location>
        <begin position="414"/>
        <end position="433"/>
    </location>
</feature>
<feature type="domain" description="Transglutaminase-like" evidence="2">
    <location>
        <begin position="156"/>
        <end position="217"/>
    </location>
</feature>
<sequence>MARAEQVRTFTLRSSFWPWDIAADESLALLLPLPTSDGRQQVLDLHYDGPGTAARDSRGNQLVSVTLPRGIRPTFTARLTLRPHQFGVDRLELPGPVAADLNEEVLVPLTPEIRELAQTLTQGETTAEERARTFFRYVRDHVTYQYPPEARGAQCTLTRRRGDCGEYAVLFTALCRAAGIPARPVYGWIITPWLSTPHAWAEVWLDAHGWCPVDANLAREYRYWSHVLDVPKDPEFFFGSLDGYRVVFTRGTGLPWPAAATAEPAAEPVKLDPALALKIDGREVHYWQELVGGRVPYVQLPYVLIHRPASTLKKHMGKVYTFEHRPERWIPPPNLIALATWCLQPKVFIASFIAGLIAVTVQTFLPEQGGLAGAMGMMAWTLRILTDVFTLLLFLAVAAGFLMARGRNDYVTRGVTLLFIGGVIVYIMLPRWFDTL</sequence>
<dbReference type="SMART" id="SM00460">
    <property type="entry name" value="TGc"/>
    <property type="match status" value="1"/>
</dbReference>
<dbReference type="EMBL" id="WBSL01000012">
    <property type="protein sequence ID" value="MPY67940.1"/>
    <property type="molecule type" value="Genomic_DNA"/>
</dbReference>
<dbReference type="InterPro" id="IPR038765">
    <property type="entry name" value="Papain-like_cys_pep_sf"/>
</dbReference>
<dbReference type="PANTHER" id="PTHR33490">
    <property type="entry name" value="BLR5614 PROTEIN-RELATED"/>
    <property type="match status" value="1"/>
</dbReference>
<keyword evidence="1" id="KW-0472">Membrane</keyword>
<feature type="transmembrane region" description="Helical" evidence="1">
    <location>
        <begin position="347"/>
        <end position="365"/>
    </location>
</feature>
<evidence type="ECO:0000313" key="4">
    <source>
        <dbReference type="Proteomes" id="UP000484842"/>
    </source>
</evidence>
<evidence type="ECO:0000259" key="2">
    <source>
        <dbReference type="SMART" id="SM00460"/>
    </source>
</evidence>
<proteinExistence type="predicted"/>
<feature type="transmembrane region" description="Helical" evidence="1">
    <location>
        <begin position="377"/>
        <end position="402"/>
    </location>
</feature>
<gene>
    <name evidence="3" type="ORF">F8S09_14860</name>
</gene>
<reference evidence="3 4" key="1">
    <citation type="submission" date="2019-10" db="EMBL/GenBank/DDBJ databases">
        <title>Deinococcus sp. isolated from soil.</title>
        <authorList>
            <person name="Li Y."/>
            <person name="Wang J."/>
        </authorList>
    </citation>
    <scope>NUCLEOTIDE SEQUENCE [LARGE SCALE GENOMIC DNA]</scope>
    <source>
        <strain evidence="3 4">SDU3-2</strain>
    </source>
</reference>
<keyword evidence="4" id="KW-1185">Reference proteome</keyword>
<keyword evidence="1" id="KW-1133">Transmembrane helix</keyword>